<organism evidence="3 4">
    <name type="scientific">Ligilactobacillus salivarius</name>
    <dbReference type="NCBI Taxonomy" id="1624"/>
    <lineage>
        <taxon>Bacteria</taxon>
        <taxon>Bacillati</taxon>
        <taxon>Bacillota</taxon>
        <taxon>Bacilli</taxon>
        <taxon>Lactobacillales</taxon>
        <taxon>Lactobacillaceae</taxon>
        <taxon>Ligilactobacillus</taxon>
    </lineage>
</organism>
<dbReference type="Pfam" id="PF05389">
    <property type="entry name" value="MecA"/>
    <property type="match status" value="1"/>
</dbReference>
<sequence>MEMEKINENTIRVVLDDEDLTARGIKFLDLLGNQKEIESFFYEILDEVDVEHEFRENDAVTFQLVPNKESGLEIFITKVNPDDIIDQDGEKETENENENENENETVEDTEDVKKNIDSSSDELLNLIKNSIENSRNITENRDYSRRSKIDDDEVIQYLNDDTKKKYVFVVEFSTFEDFVQLAHVLRIEGGVSNLYSYQEKYYLELVLFDDNYSEESAKDLISLSFEYGKNSKISPVLLKERGKLVMGQTALELARYYFK</sequence>
<dbReference type="PIRSF" id="PIRSF029008">
    <property type="entry name" value="MecA"/>
    <property type="match status" value="1"/>
</dbReference>
<protein>
    <submittedName>
        <fullName evidence="3">Adaptor protein MecA</fullName>
    </submittedName>
</protein>
<dbReference type="Proteomes" id="UP000094723">
    <property type="component" value="Chromosome"/>
</dbReference>
<accession>A0A1D7TPG9</accession>
<dbReference type="RefSeq" id="WP_069468618.1">
    <property type="nucleotide sequence ID" value="NZ_CP017107.1"/>
</dbReference>
<comment type="similarity">
    <text evidence="1">Belongs to the MecA family.</text>
</comment>
<name>A0A1D7TPG9_9LACO</name>
<gene>
    <name evidence="3" type="ORF">BHF65_00655</name>
</gene>
<reference evidence="3 4" key="1">
    <citation type="submission" date="2016-09" db="EMBL/GenBank/DDBJ databases">
        <title>Complete Genome Sequence of Lactobacillus salivarius Jin.</title>
        <authorList>
            <person name="Jin N."/>
            <person name="Li C."/>
            <person name="Wang M."/>
            <person name="Ren D."/>
            <person name="Di Y."/>
            <person name="Pan R."/>
            <person name="Du S."/>
            <person name="Lu H."/>
            <person name="Li X."/>
            <person name="Tian M."/>
        </authorList>
    </citation>
    <scope>NUCLEOTIDE SEQUENCE [LARGE SCALE GENOMIC DNA]</scope>
    <source>
        <strain evidence="3 4">CICC 23174</strain>
    </source>
</reference>
<feature type="region of interest" description="Disordered" evidence="2">
    <location>
        <begin position="83"/>
        <end position="114"/>
    </location>
</feature>
<dbReference type="AlphaFoldDB" id="A0A1D7TPG9"/>
<feature type="compositionally biased region" description="Acidic residues" evidence="2">
    <location>
        <begin position="95"/>
        <end position="110"/>
    </location>
</feature>
<dbReference type="PANTHER" id="PTHR39161">
    <property type="entry name" value="ADAPTER PROTEIN MECA"/>
    <property type="match status" value="1"/>
</dbReference>
<evidence type="ECO:0000313" key="3">
    <source>
        <dbReference type="EMBL" id="AOO72850.1"/>
    </source>
</evidence>
<dbReference type="EMBL" id="CP017107">
    <property type="protein sequence ID" value="AOO72850.1"/>
    <property type="molecule type" value="Genomic_DNA"/>
</dbReference>
<proteinExistence type="inferred from homology"/>
<dbReference type="InterPro" id="IPR038471">
    <property type="entry name" value="MecA_C_sf"/>
</dbReference>
<evidence type="ECO:0000256" key="2">
    <source>
        <dbReference type="SAM" id="MobiDB-lite"/>
    </source>
</evidence>
<evidence type="ECO:0000256" key="1">
    <source>
        <dbReference type="ARBA" id="ARBA00005397"/>
    </source>
</evidence>
<evidence type="ECO:0000313" key="4">
    <source>
        <dbReference type="Proteomes" id="UP000094723"/>
    </source>
</evidence>
<dbReference type="Gene3D" id="3.30.70.1950">
    <property type="match status" value="1"/>
</dbReference>
<dbReference type="PANTHER" id="PTHR39161:SF1">
    <property type="entry name" value="ADAPTER PROTEIN MECA 1"/>
    <property type="match status" value="1"/>
</dbReference>
<dbReference type="InterPro" id="IPR008681">
    <property type="entry name" value="Neg-reg_MecA"/>
</dbReference>